<dbReference type="OrthoDB" id="8732661at2"/>
<dbReference type="RefSeq" id="WP_057754464.1">
    <property type="nucleotide sequence ID" value="NZ_LJYG01000107.1"/>
</dbReference>
<keyword evidence="3" id="KW-1185">Reference proteome</keyword>
<comment type="caution">
    <text evidence="2">The sequence shown here is derived from an EMBL/GenBank/DDBJ whole genome shotgun (WGS) entry which is preliminary data.</text>
</comment>
<name>A0A0R3D1W8_9BRAD</name>
<gene>
    <name evidence="2" type="ORF">AOQ71_29885</name>
</gene>
<evidence type="ECO:0000259" key="1">
    <source>
        <dbReference type="Pfam" id="PF02779"/>
    </source>
</evidence>
<dbReference type="Gene3D" id="3.40.50.970">
    <property type="match status" value="1"/>
</dbReference>
<dbReference type="STRING" id="989370.AOQ71_29885"/>
<dbReference type="Proteomes" id="UP000051936">
    <property type="component" value="Unassembled WGS sequence"/>
</dbReference>
<proteinExistence type="predicted"/>
<reference evidence="2 3" key="1">
    <citation type="submission" date="2015-09" db="EMBL/GenBank/DDBJ databases">
        <title>Draft Genome Sequence of Bradyrhizobium manausense Strain BR 3351T, a Novel Symbiotic Nitrogen-Fixing Alphaproteobacterium Isolated from Brazilian Amazon Rain Forest.</title>
        <authorList>
            <person name="De Araujo J.L."/>
            <person name="Zilli J.E."/>
        </authorList>
    </citation>
    <scope>NUCLEOTIDE SEQUENCE [LARGE SCALE GENOMIC DNA]</scope>
    <source>
        <strain evidence="2 3">BR3351</strain>
    </source>
</reference>
<dbReference type="InterPro" id="IPR029061">
    <property type="entry name" value="THDP-binding"/>
</dbReference>
<evidence type="ECO:0000313" key="2">
    <source>
        <dbReference type="EMBL" id="KRQ03833.1"/>
    </source>
</evidence>
<dbReference type="AlphaFoldDB" id="A0A0R3D1W8"/>
<evidence type="ECO:0000313" key="3">
    <source>
        <dbReference type="Proteomes" id="UP000051936"/>
    </source>
</evidence>
<organism evidence="2 3">
    <name type="scientific">Bradyrhizobium manausense</name>
    <dbReference type="NCBI Taxonomy" id="989370"/>
    <lineage>
        <taxon>Bacteria</taxon>
        <taxon>Pseudomonadati</taxon>
        <taxon>Pseudomonadota</taxon>
        <taxon>Alphaproteobacteria</taxon>
        <taxon>Hyphomicrobiales</taxon>
        <taxon>Nitrobacteraceae</taxon>
        <taxon>Bradyrhizobium</taxon>
    </lineage>
</organism>
<sequence>MRGTYRKTLQQLATSDMRIVAVGCDLTYNSMSEFRAAFPNCSFMEGIAEQYVVGMAAGLAGGGLIPYVELVAAFGTRRAFKQLFVDIGLQRLPVRIVGTGGG</sequence>
<dbReference type="InterPro" id="IPR005475">
    <property type="entry name" value="Transketolase-like_Pyr-bd"/>
</dbReference>
<dbReference type="InterPro" id="IPR051157">
    <property type="entry name" value="PDH/Transketolase"/>
</dbReference>
<dbReference type="SUPFAM" id="SSF52518">
    <property type="entry name" value="Thiamin diphosphate-binding fold (THDP-binding)"/>
    <property type="match status" value="1"/>
</dbReference>
<dbReference type="EMBL" id="LJYG01000107">
    <property type="protein sequence ID" value="KRQ03833.1"/>
    <property type="molecule type" value="Genomic_DNA"/>
</dbReference>
<accession>A0A0R3D1W8</accession>
<feature type="domain" description="Transketolase-like pyrimidine-binding" evidence="1">
    <location>
        <begin position="2"/>
        <end position="99"/>
    </location>
</feature>
<dbReference type="PANTHER" id="PTHR43825:SF5">
    <property type="entry name" value="HYPOTHETICAL TRANSKETOLASE FAMILY PROTEIN"/>
    <property type="match status" value="1"/>
</dbReference>
<dbReference type="PANTHER" id="PTHR43825">
    <property type="entry name" value="PYRUVATE DEHYDROGENASE E1 COMPONENT"/>
    <property type="match status" value="1"/>
</dbReference>
<protein>
    <recommendedName>
        <fullName evidence="1">Transketolase-like pyrimidine-binding domain-containing protein</fullName>
    </recommendedName>
</protein>
<dbReference type="Pfam" id="PF02779">
    <property type="entry name" value="Transket_pyr"/>
    <property type="match status" value="1"/>
</dbReference>